<accession>A0AA37MUF6</accession>
<evidence type="ECO:0000313" key="3">
    <source>
        <dbReference type="Proteomes" id="UP001055111"/>
    </source>
</evidence>
<dbReference type="AlphaFoldDB" id="A0AA37MUF6"/>
<protein>
    <submittedName>
        <fullName evidence="2">Uncharacterized protein</fullName>
    </submittedName>
</protein>
<comment type="caution">
    <text evidence="2">The sequence shown here is derived from an EMBL/GenBank/DDBJ whole genome shotgun (WGS) entry which is preliminary data.</text>
</comment>
<evidence type="ECO:0000313" key="2">
    <source>
        <dbReference type="EMBL" id="GJH29307.1"/>
    </source>
</evidence>
<name>A0AA37MUF6_9BURK</name>
<dbReference type="RefSeq" id="WP_238216539.1">
    <property type="nucleotide sequence ID" value="NZ_BPUS01000021.1"/>
</dbReference>
<gene>
    <name evidence="2" type="ORF">CBA19CS42_32345</name>
</gene>
<feature type="compositionally biased region" description="Polar residues" evidence="1">
    <location>
        <begin position="1"/>
        <end position="20"/>
    </location>
</feature>
<evidence type="ECO:0000256" key="1">
    <source>
        <dbReference type="SAM" id="MobiDB-lite"/>
    </source>
</evidence>
<organism evidence="2 3">
    <name type="scientific">Caballeronia novacaledonica</name>
    <dbReference type="NCBI Taxonomy" id="1544861"/>
    <lineage>
        <taxon>Bacteria</taxon>
        <taxon>Pseudomonadati</taxon>
        <taxon>Pseudomonadota</taxon>
        <taxon>Betaproteobacteria</taxon>
        <taxon>Burkholderiales</taxon>
        <taxon>Burkholderiaceae</taxon>
        <taxon>Caballeronia</taxon>
    </lineage>
</organism>
<dbReference type="Proteomes" id="UP001055111">
    <property type="component" value="Unassembled WGS sequence"/>
</dbReference>
<reference evidence="2" key="1">
    <citation type="submission" date="2022-09" db="EMBL/GenBank/DDBJ databases">
        <title>Isolation and characterization of 3-chlorobenzoate degrading bacteria from soils in Shizuoka.</title>
        <authorList>
            <person name="Ifat A."/>
            <person name="Ogawa N."/>
            <person name="Kimbara K."/>
            <person name="Moriuchi R."/>
            <person name="Dohra H."/>
            <person name="Shintani M."/>
        </authorList>
    </citation>
    <scope>NUCLEOTIDE SEQUENCE</scope>
    <source>
        <strain evidence="2">19CS4-2</strain>
    </source>
</reference>
<sequence>MSTSEEASIRAASSGSTSNLWAKKTHTSPMGDTRGCAQFDYTNLDGVIANLKKMNAMEESLTKFQLLNIDGSRILPE</sequence>
<proteinExistence type="predicted"/>
<dbReference type="EMBL" id="BPUS01000021">
    <property type="protein sequence ID" value="GJH29307.1"/>
    <property type="molecule type" value="Genomic_DNA"/>
</dbReference>
<feature type="region of interest" description="Disordered" evidence="1">
    <location>
        <begin position="1"/>
        <end position="34"/>
    </location>
</feature>